<keyword evidence="1" id="KW-0805">Transcription regulation</keyword>
<dbReference type="AlphaFoldDB" id="A0A6L7G5T1"/>
<reference evidence="5 6" key="1">
    <citation type="submission" date="2019-12" db="EMBL/GenBank/DDBJ databases">
        <authorList>
            <person name="Li M."/>
        </authorList>
    </citation>
    <scope>NUCLEOTIDE SEQUENCE [LARGE SCALE GENOMIC DNA]</scope>
    <source>
        <strain evidence="5 6">GBMRC 2024</strain>
    </source>
</reference>
<keyword evidence="6" id="KW-1185">Reference proteome</keyword>
<evidence type="ECO:0000256" key="3">
    <source>
        <dbReference type="ARBA" id="ARBA00023163"/>
    </source>
</evidence>
<gene>
    <name evidence="5" type="ORF">GR170_12695</name>
</gene>
<feature type="domain" description="HTH luxR-type" evidence="4">
    <location>
        <begin position="170"/>
        <end position="235"/>
    </location>
</feature>
<evidence type="ECO:0000256" key="2">
    <source>
        <dbReference type="ARBA" id="ARBA00023125"/>
    </source>
</evidence>
<proteinExistence type="predicted"/>
<dbReference type="PROSITE" id="PS50043">
    <property type="entry name" value="HTH_LUXR_2"/>
    <property type="match status" value="1"/>
</dbReference>
<dbReference type="Gene3D" id="1.10.10.10">
    <property type="entry name" value="Winged helix-like DNA-binding domain superfamily/Winged helix DNA-binding domain"/>
    <property type="match status" value="1"/>
</dbReference>
<dbReference type="EMBL" id="WUMU01000015">
    <property type="protein sequence ID" value="MXN18700.1"/>
    <property type="molecule type" value="Genomic_DNA"/>
</dbReference>
<dbReference type="Proteomes" id="UP000477911">
    <property type="component" value="Unassembled WGS sequence"/>
</dbReference>
<keyword evidence="2" id="KW-0238">DNA-binding</keyword>
<evidence type="ECO:0000313" key="6">
    <source>
        <dbReference type="Proteomes" id="UP000477911"/>
    </source>
</evidence>
<dbReference type="InterPro" id="IPR036388">
    <property type="entry name" value="WH-like_DNA-bd_sf"/>
</dbReference>
<dbReference type="GO" id="GO:0006355">
    <property type="term" value="P:regulation of DNA-templated transcription"/>
    <property type="evidence" value="ECO:0007669"/>
    <property type="project" value="InterPro"/>
</dbReference>
<evidence type="ECO:0000313" key="5">
    <source>
        <dbReference type="EMBL" id="MXN18700.1"/>
    </source>
</evidence>
<sequence length="235" mass="26941">MSIQMHQLQKFGEIVRTLETFDGPQNIREAVFPQIIALVEADFAASYRWNNRKRISEDGLYHNMYETAGRDHDGYFQFRDPITMRMRAAGRAASVDEVIDRKALEASEFWNGFLQRDGLHFGMNIFLFDGAEDLGDFRLWRSRDHGPFAEAQVTLLEALRPHLGRALSRQSCRYAGLTPREQEVVHLVARGCRDQDIGRILRISISTVRTHLNKAMEKRCCANRAELAASLRALS</sequence>
<dbReference type="SMART" id="SM00421">
    <property type="entry name" value="HTH_LUXR"/>
    <property type="match status" value="1"/>
</dbReference>
<name>A0A6L7G5T1_9RHOB</name>
<dbReference type="RefSeq" id="WP_160894832.1">
    <property type="nucleotide sequence ID" value="NZ_WUMU01000015.1"/>
</dbReference>
<keyword evidence="3" id="KW-0804">Transcription</keyword>
<dbReference type="Pfam" id="PF00196">
    <property type="entry name" value="GerE"/>
    <property type="match status" value="1"/>
</dbReference>
<dbReference type="InterPro" id="IPR016032">
    <property type="entry name" value="Sig_transdc_resp-reg_C-effctor"/>
</dbReference>
<dbReference type="CDD" id="cd06170">
    <property type="entry name" value="LuxR_C_like"/>
    <property type="match status" value="1"/>
</dbReference>
<accession>A0A6L7G5T1</accession>
<dbReference type="InterPro" id="IPR000792">
    <property type="entry name" value="Tscrpt_reg_LuxR_C"/>
</dbReference>
<dbReference type="PRINTS" id="PR00038">
    <property type="entry name" value="HTHLUXR"/>
</dbReference>
<dbReference type="GO" id="GO:0003677">
    <property type="term" value="F:DNA binding"/>
    <property type="evidence" value="ECO:0007669"/>
    <property type="project" value="UniProtKB-KW"/>
</dbReference>
<comment type="caution">
    <text evidence="5">The sequence shown here is derived from an EMBL/GenBank/DDBJ whole genome shotgun (WGS) entry which is preliminary data.</text>
</comment>
<protein>
    <submittedName>
        <fullName evidence="5">LuxR family transcriptional regulator</fullName>
    </submittedName>
</protein>
<dbReference type="SUPFAM" id="SSF46894">
    <property type="entry name" value="C-terminal effector domain of the bipartite response regulators"/>
    <property type="match status" value="1"/>
</dbReference>
<organism evidence="5 6">
    <name type="scientific">Pseudooceanicola albus</name>
    <dbReference type="NCBI Taxonomy" id="2692189"/>
    <lineage>
        <taxon>Bacteria</taxon>
        <taxon>Pseudomonadati</taxon>
        <taxon>Pseudomonadota</taxon>
        <taxon>Alphaproteobacteria</taxon>
        <taxon>Rhodobacterales</taxon>
        <taxon>Paracoccaceae</taxon>
        <taxon>Pseudooceanicola</taxon>
    </lineage>
</organism>
<evidence type="ECO:0000259" key="4">
    <source>
        <dbReference type="PROSITE" id="PS50043"/>
    </source>
</evidence>
<dbReference type="PANTHER" id="PTHR44688">
    <property type="entry name" value="DNA-BINDING TRANSCRIPTIONAL ACTIVATOR DEVR_DOSR"/>
    <property type="match status" value="1"/>
</dbReference>
<dbReference type="PANTHER" id="PTHR44688:SF16">
    <property type="entry name" value="DNA-BINDING TRANSCRIPTIONAL ACTIVATOR DEVR_DOSR"/>
    <property type="match status" value="1"/>
</dbReference>
<evidence type="ECO:0000256" key="1">
    <source>
        <dbReference type="ARBA" id="ARBA00023015"/>
    </source>
</evidence>